<organism evidence="2 3">
    <name type="scientific">Pristionchus pacificus</name>
    <name type="common">Parasitic nematode worm</name>
    <dbReference type="NCBI Taxonomy" id="54126"/>
    <lineage>
        <taxon>Eukaryota</taxon>
        <taxon>Metazoa</taxon>
        <taxon>Ecdysozoa</taxon>
        <taxon>Nematoda</taxon>
        <taxon>Chromadorea</taxon>
        <taxon>Rhabditida</taxon>
        <taxon>Rhabditina</taxon>
        <taxon>Diplogasteromorpha</taxon>
        <taxon>Diplogasteroidea</taxon>
        <taxon>Neodiplogasteridae</taxon>
        <taxon>Pristionchus</taxon>
    </lineage>
</organism>
<dbReference type="EnsemblMetazoa" id="PPA45182.1">
    <property type="protein sequence ID" value="PPA45182.1"/>
    <property type="gene ID" value="WBGene00283551"/>
</dbReference>
<feature type="region of interest" description="Disordered" evidence="1">
    <location>
        <begin position="1"/>
        <end position="25"/>
    </location>
</feature>
<reference evidence="3" key="1">
    <citation type="journal article" date="2008" name="Nat. Genet.">
        <title>The Pristionchus pacificus genome provides a unique perspective on nematode lifestyle and parasitism.</title>
        <authorList>
            <person name="Dieterich C."/>
            <person name="Clifton S.W."/>
            <person name="Schuster L.N."/>
            <person name="Chinwalla A."/>
            <person name="Delehaunty K."/>
            <person name="Dinkelacker I."/>
            <person name="Fulton L."/>
            <person name="Fulton R."/>
            <person name="Godfrey J."/>
            <person name="Minx P."/>
            <person name="Mitreva M."/>
            <person name="Roeseler W."/>
            <person name="Tian H."/>
            <person name="Witte H."/>
            <person name="Yang S.P."/>
            <person name="Wilson R.K."/>
            <person name="Sommer R.J."/>
        </authorList>
    </citation>
    <scope>NUCLEOTIDE SEQUENCE [LARGE SCALE GENOMIC DNA]</scope>
    <source>
        <strain evidence="3">PS312</strain>
    </source>
</reference>
<evidence type="ECO:0000313" key="2">
    <source>
        <dbReference type="EnsemblMetazoa" id="PPA45182.1"/>
    </source>
</evidence>
<dbReference type="PANTHER" id="PTHR47022:SF1">
    <property type="entry name" value="BTB AND MATH DOMAIN-CONTAINING PROTEIN 36-RELATED"/>
    <property type="match status" value="1"/>
</dbReference>
<accession>A0A2A6CC41</accession>
<sequence>MLSEFFFSNSEREEQDDSSLAREQSREKVAEITEGMAAHTYKSVLSLAVWFKIEKAVDLAEQYLIKTLKLRNAEKLLIAEQSMLESLKEHCFNSLNTLAEMKKMKAEEEFAQLPASMKAALLNKAFELIN</sequence>
<evidence type="ECO:0000313" key="3">
    <source>
        <dbReference type="Proteomes" id="UP000005239"/>
    </source>
</evidence>
<gene>
    <name evidence="2" type="primary">WBGene00283551</name>
</gene>
<dbReference type="AlphaFoldDB" id="A0A2A6CC41"/>
<evidence type="ECO:0000256" key="1">
    <source>
        <dbReference type="SAM" id="MobiDB-lite"/>
    </source>
</evidence>
<name>A0A2A6CC41_PRIPA</name>
<keyword evidence="3" id="KW-1185">Reference proteome</keyword>
<dbReference type="PANTHER" id="PTHR47022">
    <property type="entry name" value="BTB AND MATH DOMAIN-CONTAINING PROTEIN 36-RELATED"/>
    <property type="match status" value="1"/>
</dbReference>
<dbReference type="Proteomes" id="UP000005239">
    <property type="component" value="Unassembled WGS sequence"/>
</dbReference>
<proteinExistence type="predicted"/>
<accession>A0A8R1Z646</accession>
<reference evidence="2" key="2">
    <citation type="submission" date="2022-06" db="UniProtKB">
        <authorList>
            <consortium name="EnsemblMetazoa"/>
        </authorList>
    </citation>
    <scope>IDENTIFICATION</scope>
    <source>
        <strain evidence="2">PS312</strain>
    </source>
</reference>
<protein>
    <submittedName>
        <fullName evidence="2">Uncharacterized protein</fullName>
    </submittedName>
</protein>